<dbReference type="HOGENOM" id="CLU_273832_0_0_0"/>
<dbReference type="InterPro" id="IPR050964">
    <property type="entry name" value="Striated_Muscle_Regulatory"/>
</dbReference>
<dbReference type="EMBL" id="HF951689">
    <property type="protein sequence ID" value="CCW35304.1"/>
    <property type="molecule type" value="Genomic_DNA"/>
</dbReference>
<dbReference type="Gene3D" id="2.60.40.10">
    <property type="entry name" value="Immunoglobulins"/>
    <property type="match status" value="1"/>
</dbReference>
<dbReference type="PANTHER" id="PTHR13817:SF73">
    <property type="entry name" value="FIBRONECTIN TYPE-III DOMAIN-CONTAINING PROTEIN"/>
    <property type="match status" value="1"/>
</dbReference>
<reference evidence="4" key="1">
    <citation type="submission" date="2013-03" db="EMBL/GenBank/DDBJ databases">
        <title>Genome sequence of Chthonomonas calidirosea, the first sequenced genome from the Armatimonadetes phylum (formally candidate division OP10).</title>
        <authorList>
            <person name="Lee K.C.Y."/>
            <person name="Morgan X.C."/>
            <person name="Dunfield P.F."/>
            <person name="Tamas I."/>
            <person name="Houghton K.M."/>
            <person name="Vyssotski M."/>
            <person name="Ryan J.L.J."/>
            <person name="Lagutin K."/>
            <person name="McDonald I.R."/>
            <person name="Stott M.B."/>
        </authorList>
    </citation>
    <scope>NUCLEOTIDE SEQUENCE [LARGE SCALE GENOMIC DNA]</scope>
    <source>
        <strain evidence="4">DSM 23976 / ICMP 18418 / T49</strain>
    </source>
</reference>
<evidence type="ECO:0000256" key="1">
    <source>
        <dbReference type="ARBA" id="ARBA00022737"/>
    </source>
</evidence>
<accession>S0EUD7</accession>
<dbReference type="PANTHER" id="PTHR13817">
    <property type="entry name" value="TITIN"/>
    <property type="match status" value="1"/>
</dbReference>
<name>S0EUD7_CHTCT</name>
<dbReference type="InterPro" id="IPR036116">
    <property type="entry name" value="FN3_sf"/>
</dbReference>
<dbReference type="PATRIC" id="fig|1303518.3.peg.1527"/>
<sequence>MRKPLHAHTMLALFAFVGLAGWQVRADTVSLMAATANPNTKPEVRLRWVTIDSWLAPGGYNLYRIVNGQRTKVNTQPITTKPGTLKPEIVTVLRRPVQVAGGLPQAGFFQKALPRDTTHVSREAFKAYGTVLKQQSALTAPQLWKLHQGKTPIIAVPQALQRYHTLMFRKGNGQLNPQPLPPGRKLTPEEETIRRRQQLQLAALVNPSLADALGMSYTDQNVQNGQQITYALRAIDDKGTESPNDVATVTITVGKDPQPPAPDVEAPIQTGVHSVAFHWTDPPVNVMKTLVTGAYVVWRIDKAHPQGVKINDHPIMVSYQNANGSRTPSLITFTDDNAPIEPLTYKITLTDAFGRVSQPTTVQMNMEDWRTPSPVTGAQASLIAEGRITTPIGQIVVSLEKPVVVVLWNRSPNDAVGSPVYRIFRIDTEQPNAPPQLLTPQPIQGQPYGQDSAPPARVIELLAGAKLQKFHANLQNGQQKLAPKIMMQIGHAAPGQKGFVLSGLETWKELAAAGVDTASIQSVAQKVVLTFTDTTIVPDHYYRYLVTADYPANLRDSTPAATNVVAVPLGVAPPGPANLKASFTKSAQTAEMQQRSRYLCDPRALGLAPPNFRINRTNANKRTGVPSTLLAIQSKQVVGLTTPHSTIINLQDFSDALPADIGGSVTLTWSAVNTTKGMRYRIYRASLTGYFPPNTQAAAPAGPPPPPGSQSITFKGGLAPLQRPLPLTKAQAQNRKPFLYVRSNSNIFGANGQIIAKYVPIVSISAPLDWKLLGETDQTQFTDPMPRSRATYYAYRVEAVTRWGIASAQPTVIQFRVPSTQPPSTPVLQKVVANEEGKVTLAVVPNPPNEEVVKFLVYRQAVPSTVTVNLGTLKNLGEVFHHAGLVAPATSSSQSRPTTGSVAPAKPFITVKPFITTTPAASTPTTSAATHIQNLNVKLQQVHAASVFAGKNLIANDQKAQVAFAASSRFGVRQQQSPALALSQLFKGEVAEGGVSKIVNIDPALLGFFDLKNYTQIGEVDVPSGTTEPVEFVDTSAEPEVTYEYTVVAVDQDDNRSFPAHPMDGSAFKVKADPPQNVSVSYDAAQRAARLSWTAPASGAGGYVVYRAIQPTNNALPNYIQLAVLPGNGGTPPTSFTDYNVRSGPTYLYIVRAIDKSGNISAPPQQPVSFKVP</sequence>
<organism evidence="3 4">
    <name type="scientific">Chthonomonas calidirosea (strain DSM 23976 / ICMP 18418 / T49)</name>
    <dbReference type="NCBI Taxonomy" id="1303518"/>
    <lineage>
        <taxon>Bacteria</taxon>
        <taxon>Bacillati</taxon>
        <taxon>Armatimonadota</taxon>
        <taxon>Chthonomonadia</taxon>
        <taxon>Chthonomonadales</taxon>
        <taxon>Chthonomonadaceae</taxon>
        <taxon>Chthonomonas</taxon>
    </lineage>
</organism>
<keyword evidence="1" id="KW-0677">Repeat</keyword>
<dbReference type="InterPro" id="IPR013783">
    <property type="entry name" value="Ig-like_fold"/>
</dbReference>
<dbReference type="OrthoDB" id="2702399at2"/>
<dbReference type="STRING" id="454171.CP488_02609"/>
<dbReference type="InterPro" id="IPR003961">
    <property type="entry name" value="FN3_dom"/>
</dbReference>
<dbReference type="AlphaFoldDB" id="S0EUD7"/>
<dbReference type="InParanoid" id="S0EUD7"/>
<feature type="domain" description="Fibronectin type-III" evidence="2">
    <location>
        <begin position="1074"/>
        <end position="1173"/>
    </location>
</feature>
<gene>
    <name evidence="3" type="ORF">CCALI_01488</name>
</gene>
<dbReference type="Proteomes" id="UP000014227">
    <property type="component" value="Chromosome I"/>
</dbReference>
<evidence type="ECO:0000259" key="2">
    <source>
        <dbReference type="PROSITE" id="PS50853"/>
    </source>
</evidence>
<proteinExistence type="predicted"/>
<dbReference type="PROSITE" id="PS50853">
    <property type="entry name" value="FN3"/>
    <property type="match status" value="1"/>
</dbReference>
<keyword evidence="4" id="KW-1185">Reference proteome</keyword>
<evidence type="ECO:0000313" key="3">
    <source>
        <dbReference type="EMBL" id="CCW35304.1"/>
    </source>
</evidence>
<protein>
    <recommendedName>
        <fullName evidence="2">Fibronectin type-III domain-containing protein</fullName>
    </recommendedName>
</protein>
<evidence type="ECO:0000313" key="4">
    <source>
        <dbReference type="Proteomes" id="UP000014227"/>
    </source>
</evidence>
<dbReference type="KEGG" id="ccz:CCALI_01488"/>
<dbReference type="CDD" id="cd00063">
    <property type="entry name" value="FN3"/>
    <property type="match status" value="1"/>
</dbReference>
<dbReference type="SUPFAM" id="SSF49265">
    <property type="entry name" value="Fibronectin type III"/>
    <property type="match status" value="1"/>
</dbReference>
<dbReference type="RefSeq" id="WP_016482840.1">
    <property type="nucleotide sequence ID" value="NC_021487.1"/>
</dbReference>
<dbReference type="SMART" id="SM00060">
    <property type="entry name" value="FN3"/>
    <property type="match status" value="2"/>
</dbReference>